<evidence type="ECO:0000256" key="1">
    <source>
        <dbReference type="SAM" id="Phobius"/>
    </source>
</evidence>
<dbReference type="Gramene" id="TRITD6Av1G021760.1">
    <property type="protein sequence ID" value="TRITD6Av1G021760.1"/>
    <property type="gene ID" value="TRITD6Av1G021760"/>
</dbReference>
<gene>
    <name evidence="2" type="ORF">TRITD_6Av1G021760</name>
</gene>
<organism evidence="2 3">
    <name type="scientific">Triticum turgidum subsp. durum</name>
    <name type="common">Durum wheat</name>
    <name type="synonym">Triticum durum</name>
    <dbReference type="NCBI Taxonomy" id="4567"/>
    <lineage>
        <taxon>Eukaryota</taxon>
        <taxon>Viridiplantae</taxon>
        <taxon>Streptophyta</taxon>
        <taxon>Embryophyta</taxon>
        <taxon>Tracheophyta</taxon>
        <taxon>Spermatophyta</taxon>
        <taxon>Magnoliopsida</taxon>
        <taxon>Liliopsida</taxon>
        <taxon>Poales</taxon>
        <taxon>Poaceae</taxon>
        <taxon>BOP clade</taxon>
        <taxon>Pooideae</taxon>
        <taxon>Triticodae</taxon>
        <taxon>Triticeae</taxon>
        <taxon>Triticinae</taxon>
        <taxon>Triticum</taxon>
    </lineage>
</organism>
<dbReference type="AlphaFoldDB" id="A0A9R1AWM2"/>
<dbReference type="EMBL" id="LT934121">
    <property type="protein sequence ID" value="VAI42924.1"/>
    <property type="molecule type" value="Genomic_DNA"/>
</dbReference>
<feature type="transmembrane region" description="Helical" evidence="1">
    <location>
        <begin position="30"/>
        <end position="52"/>
    </location>
</feature>
<keyword evidence="1" id="KW-1133">Transmembrane helix</keyword>
<evidence type="ECO:0000313" key="3">
    <source>
        <dbReference type="Proteomes" id="UP000324705"/>
    </source>
</evidence>
<dbReference type="Proteomes" id="UP000324705">
    <property type="component" value="Chromosome 6A"/>
</dbReference>
<reference evidence="2 3" key="1">
    <citation type="submission" date="2017-09" db="EMBL/GenBank/DDBJ databases">
        <authorList>
            <consortium name="International Durum Wheat Genome Sequencing Consortium (IDWGSC)"/>
            <person name="Milanesi L."/>
        </authorList>
    </citation>
    <scope>NUCLEOTIDE SEQUENCE [LARGE SCALE GENOMIC DNA]</scope>
    <source>
        <strain evidence="3">cv. Svevo</strain>
    </source>
</reference>
<keyword evidence="1" id="KW-0812">Transmembrane</keyword>
<protein>
    <submittedName>
        <fullName evidence="2">Uncharacterized protein</fullName>
    </submittedName>
</protein>
<keyword evidence="3" id="KW-1185">Reference proteome</keyword>
<sequence length="66" mass="7018">MGAGGSWRWAVGAVCGGLVYYHCAVRRASAVSLAADVLLVLLCSLSILGLLFRHLHISNWSCSDTL</sequence>
<evidence type="ECO:0000313" key="2">
    <source>
        <dbReference type="EMBL" id="VAI42924.1"/>
    </source>
</evidence>
<dbReference type="PANTHER" id="PTHR47879:SF2">
    <property type="entry name" value="RETICULON-LIKE PROTEIN B22"/>
    <property type="match status" value="1"/>
</dbReference>
<keyword evidence="1" id="KW-0472">Membrane</keyword>
<dbReference type="PANTHER" id="PTHR47879">
    <property type="entry name" value="RETICULON-LIKE PROTEIN B22"/>
    <property type="match status" value="1"/>
</dbReference>
<dbReference type="InterPro" id="IPR044177">
    <property type="entry name" value="RTNLB22/23"/>
</dbReference>
<accession>A0A9R1AWM2</accession>
<feature type="transmembrane region" description="Helical" evidence="1">
    <location>
        <begin position="6"/>
        <end position="23"/>
    </location>
</feature>
<name>A0A9R1AWM2_TRITD</name>
<proteinExistence type="predicted"/>